<dbReference type="AlphaFoldDB" id="A0A7C4ERT8"/>
<dbReference type="GO" id="GO:0005886">
    <property type="term" value="C:plasma membrane"/>
    <property type="evidence" value="ECO:0007669"/>
    <property type="project" value="TreeGrafter"/>
</dbReference>
<dbReference type="InterPro" id="IPR004358">
    <property type="entry name" value="Sig_transdc_His_kin-like_C"/>
</dbReference>
<feature type="transmembrane region" description="Helical" evidence="11">
    <location>
        <begin position="170"/>
        <end position="190"/>
    </location>
</feature>
<dbReference type="InterPro" id="IPR050428">
    <property type="entry name" value="TCS_sensor_his_kinase"/>
</dbReference>
<keyword evidence="7 14" id="KW-0418">Kinase</keyword>
<keyword evidence="5" id="KW-0808">Transferase</keyword>
<dbReference type="PRINTS" id="PR00344">
    <property type="entry name" value="BCTRLSENSOR"/>
</dbReference>
<dbReference type="CDD" id="cd06225">
    <property type="entry name" value="HAMP"/>
    <property type="match status" value="1"/>
</dbReference>
<dbReference type="InterPro" id="IPR036890">
    <property type="entry name" value="HATPase_C_sf"/>
</dbReference>
<keyword evidence="10 11" id="KW-0472">Membrane</keyword>
<evidence type="ECO:0000313" key="14">
    <source>
        <dbReference type="EMBL" id="HGH60609.1"/>
    </source>
</evidence>
<feature type="domain" description="Histidine kinase" evidence="12">
    <location>
        <begin position="253"/>
        <end position="467"/>
    </location>
</feature>
<evidence type="ECO:0000256" key="8">
    <source>
        <dbReference type="ARBA" id="ARBA00022989"/>
    </source>
</evidence>
<dbReference type="InterPro" id="IPR036097">
    <property type="entry name" value="HisK_dim/P_sf"/>
</dbReference>
<dbReference type="InterPro" id="IPR003594">
    <property type="entry name" value="HATPase_dom"/>
</dbReference>
<name>A0A7C4ERT8_9BACT</name>
<keyword evidence="8 11" id="KW-1133">Transmembrane helix</keyword>
<keyword evidence="4" id="KW-0597">Phosphoprotein</keyword>
<dbReference type="Gene3D" id="1.10.287.130">
    <property type="match status" value="1"/>
</dbReference>
<reference evidence="14" key="1">
    <citation type="journal article" date="2020" name="mSystems">
        <title>Genome- and Community-Level Interaction Insights into Carbon Utilization and Element Cycling Functions of Hydrothermarchaeota in Hydrothermal Sediment.</title>
        <authorList>
            <person name="Zhou Z."/>
            <person name="Liu Y."/>
            <person name="Xu W."/>
            <person name="Pan J."/>
            <person name="Luo Z.H."/>
            <person name="Li M."/>
        </authorList>
    </citation>
    <scope>NUCLEOTIDE SEQUENCE [LARGE SCALE GENOMIC DNA]</scope>
    <source>
        <strain evidence="14">SpSt-769</strain>
    </source>
</reference>
<dbReference type="Gene3D" id="6.10.340.10">
    <property type="match status" value="1"/>
</dbReference>
<dbReference type="SUPFAM" id="SSF47384">
    <property type="entry name" value="Homodimeric domain of signal transducing histidine kinase"/>
    <property type="match status" value="1"/>
</dbReference>
<dbReference type="GO" id="GO:0000155">
    <property type="term" value="F:phosphorelay sensor kinase activity"/>
    <property type="evidence" value="ECO:0007669"/>
    <property type="project" value="InterPro"/>
</dbReference>
<feature type="transmembrane region" description="Helical" evidence="11">
    <location>
        <begin position="20"/>
        <end position="37"/>
    </location>
</feature>
<evidence type="ECO:0000259" key="12">
    <source>
        <dbReference type="PROSITE" id="PS50109"/>
    </source>
</evidence>
<keyword evidence="9" id="KW-0902">Two-component regulatory system</keyword>
<dbReference type="PANTHER" id="PTHR45436:SF8">
    <property type="entry name" value="HISTIDINE KINASE"/>
    <property type="match status" value="1"/>
</dbReference>
<evidence type="ECO:0000256" key="3">
    <source>
        <dbReference type="ARBA" id="ARBA00012438"/>
    </source>
</evidence>
<dbReference type="PROSITE" id="PS50885">
    <property type="entry name" value="HAMP"/>
    <property type="match status" value="1"/>
</dbReference>
<dbReference type="CDD" id="cd00075">
    <property type="entry name" value="HATPase"/>
    <property type="match status" value="1"/>
</dbReference>
<evidence type="ECO:0000256" key="7">
    <source>
        <dbReference type="ARBA" id="ARBA00022777"/>
    </source>
</evidence>
<dbReference type="FunFam" id="3.30.565.10:FF:000006">
    <property type="entry name" value="Sensor histidine kinase WalK"/>
    <property type="match status" value="1"/>
</dbReference>
<evidence type="ECO:0000256" key="10">
    <source>
        <dbReference type="ARBA" id="ARBA00023136"/>
    </source>
</evidence>
<feature type="domain" description="HAMP" evidence="13">
    <location>
        <begin position="191"/>
        <end position="245"/>
    </location>
</feature>
<evidence type="ECO:0000256" key="1">
    <source>
        <dbReference type="ARBA" id="ARBA00000085"/>
    </source>
</evidence>
<dbReference type="SMART" id="SM00304">
    <property type="entry name" value="HAMP"/>
    <property type="match status" value="1"/>
</dbReference>
<proteinExistence type="predicted"/>
<dbReference type="Pfam" id="PF00512">
    <property type="entry name" value="HisKA"/>
    <property type="match status" value="1"/>
</dbReference>
<dbReference type="PROSITE" id="PS50109">
    <property type="entry name" value="HIS_KIN"/>
    <property type="match status" value="1"/>
</dbReference>
<evidence type="ECO:0000256" key="5">
    <source>
        <dbReference type="ARBA" id="ARBA00022679"/>
    </source>
</evidence>
<evidence type="ECO:0000256" key="2">
    <source>
        <dbReference type="ARBA" id="ARBA00004370"/>
    </source>
</evidence>
<dbReference type="Gene3D" id="3.30.565.10">
    <property type="entry name" value="Histidine kinase-like ATPase, C-terminal domain"/>
    <property type="match status" value="1"/>
</dbReference>
<keyword evidence="6 11" id="KW-0812">Transmembrane</keyword>
<dbReference type="SUPFAM" id="SSF55874">
    <property type="entry name" value="ATPase domain of HSP90 chaperone/DNA topoisomerase II/histidine kinase"/>
    <property type="match status" value="1"/>
</dbReference>
<dbReference type="EC" id="2.7.13.3" evidence="3"/>
<dbReference type="Pfam" id="PF00672">
    <property type="entry name" value="HAMP"/>
    <property type="match status" value="1"/>
</dbReference>
<protein>
    <recommendedName>
        <fullName evidence="3">histidine kinase</fullName>
        <ecNumber evidence="3">2.7.13.3</ecNumber>
    </recommendedName>
</protein>
<comment type="catalytic activity">
    <reaction evidence="1">
        <text>ATP + protein L-histidine = ADP + protein N-phospho-L-histidine.</text>
        <dbReference type="EC" id="2.7.13.3"/>
    </reaction>
</comment>
<sequence length="467" mass="51515">MSSSLLDRLRRSLSLRLTVWYAIVSICAYAILFALAYQSLSSSLRKEDYENIVSKLKELSRVYHKGGLNDLETHINAERDSGKPVLLFVRVADKDDSTLFLSLPDQWTDADLTALGRLSVQRSEQLLHVRLDGRDAIFEVISTPLPDEHFLQIGRDIQRRRDILARFQQVFLAAMAPAILIGIMGGYFLAARSLRPIRNLTETIRSVISTGAVDARVPTGAAADELNALGVLFNQMLETIERLVQGMKDSLDNVAHDLRTPLTRMRTVAEMAIQSDKGIADCKEALADCLEECERIITMLNIMMDVAEAEAGTLTLFKERTNVAVLIEEAVELYRCVAEDKDISITERVAADMTAALDPHRIHQVLTNLLDNAVKYTPDGGSISVDATKDSKGVTITISDTGPGIPNEEIPRIWERLYRGDKSRSHKGLGLGLSLVKSIVKAHEGAVFVTSVPGRGSSFTICLPLGE</sequence>
<evidence type="ECO:0000256" key="6">
    <source>
        <dbReference type="ARBA" id="ARBA00022692"/>
    </source>
</evidence>
<dbReference type="SMART" id="SM00387">
    <property type="entry name" value="HATPase_c"/>
    <property type="match status" value="1"/>
</dbReference>
<dbReference type="PANTHER" id="PTHR45436">
    <property type="entry name" value="SENSOR HISTIDINE KINASE YKOH"/>
    <property type="match status" value="1"/>
</dbReference>
<dbReference type="SMART" id="SM00388">
    <property type="entry name" value="HisKA"/>
    <property type="match status" value="1"/>
</dbReference>
<dbReference type="InterPro" id="IPR003660">
    <property type="entry name" value="HAMP_dom"/>
</dbReference>
<dbReference type="Pfam" id="PF02518">
    <property type="entry name" value="HATPase_c"/>
    <property type="match status" value="1"/>
</dbReference>
<evidence type="ECO:0000256" key="11">
    <source>
        <dbReference type="SAM" id="Phobius"/>
    </source>
</evidence>
<dbReference type="InterPro" id="IPR005467">
    <property type="entry name" value="His_kinase_dom"/>
</dbReference>
<evidence type="ECO:0000259" key="13">
    <source>
        <dbReference type="PROSITE" id="PS50885"/>
    </source>
</evidence>
<dbReference type="InterPro" id="IPR003661">
    <property type="entry name" value="HisK_dim/P_dom"/>
</dbReference>
<gene>
    <name evidence="14" type="ORF">ENV54_04840</name>
</gene>
<evidence type="ECO:0000256" key="9">
    <source>
        <dbReference type="ARBA" id="ARBA00023012"/>
    </source>
</evidence>
<comment type="caution">
    <text evidence="14">The sequence shown here is derived from an EMBL/GenBank/DDBJ whole genome shotgun (WGS) entry which is preliminary data.</text>
</comment>
<organism evidence="14">
    <name type="scientific">Desulfomonile tiedjei</name>
    <dbReference type="NCBI Taxonomy" id="2358"/>
    <lineage>
        <taxon>Bacteria</taxon>
        <taxon>Pseudomonadati</taxon>
        <taxon>Thermodesulfobacteriota</taxon>
        <taxon>Desulfomonilia</taxon>
        <taxon>Desulfomonilales</taxon>
        <taxon>Desulfomonilaceae</taxon>
        <taxon>Desulfomonile</taxon>
    </lineage>
</organism>
<dbReference type="CDD" id="cd00082">
    <property type="entry name" value="HisKA"/>
    <property type="match status" value="1"/>
</dbReference>
<accession>A0A7C4ERT8</accession>
<evidence type="ECO:0000256" key="4">
    <source>
        <dbReference type="ARBA" id="ARBA00022553"/>
    </source>
</evidence>
<comment type="subcellular location">
    <subcellularLocation>
        <location evidence="2">Membrane</location>
    </subcellularLocation>
</comment>
<dbReference type="EMBL" id="DTGT01000153">
    <property type="protein sequence ID" value="HGH60609.1"/>
    <property type="molecule type" value="Genomic_DNA"/>
</dbReference>